<feature type="transmembrane region" description="Helical" evidence="1">
    <location>
        <begin position="1693"/>
        <end position="1710"/>
    </location>
</feature>
<evidence type="ECO:0000313" key="5">
    <source>
        <dbReference type="EMBL" id="VFT93340.1"/>
    </source>
</evidence>
<organism evidence="4 6">
    <name type="scientific">Aphanomyces stellatus</name>
    <dbReference type="NCBI Taxonomy" id="120398"/>
    <lineage>
        <taxon>Eukaryota</taxon>
        <taxon>Sar</taxon>
        <taxon>Stramenopiles</taxon>
        <taxon>Oomycota</taxon>
        <taxon>Saprolegniomycetes</taxon>
        <taxon>Saprolegniales</taxon>
        <taxon>Verrucalvaceae</taxon>
        <taxon>Aphanomyces</taxon>
    </lineage>
</organism>
<feature type="transmembrane region" description="Helical" evidence="1">
    <location>
        <begin position="27"/>
        <end position="47"/>
    </location>
</feature>
<sequence length="1809" mass="202302">MPRNQIGPAVGDVSLVLKSSPKERPRLAWFGFLYIATTLGFSTWYLVLLSPSLANDLYWPGYNASGLQCFLIDAFTIQTQTTTTSATVDLLAIAIEKDYSTLDTRVALQTAYPRRVLAQDLTSIEHGITSLVNAPSISDAIKITTAYCWLDFGHRWPIAHTAAREQRCRARYLDNAAVHMESLLRIVNWHDWLARMGSNFNLAIGTYLHQSVEGAAWLESLPFAYTSLPLEATYWRRCGMQRYVVSWGNLYRAGIDDTISIVNAVGMVQKITIRDIKSTVRGALWTSSLLSWGLWNDLPAVVSSQSYTPNVSLVRNGSANYDTLLPWDAFEGALPSVSLSLFRQHVGPLNAVDTMVVSVAPSLLAYFNRFYTLVTDAMVSNPTFFAAFDAIGSVQVDPVPPDWLQVNRTFLGGSPLCLSDIESLFVQTPFGFDDSCTVATQNWMTVDKWNLLFALTAMAASDVHFTDGFSIPVCGHCPTSSTACASITTKAWAAFDSWNSPGLQDLVHQARADYLSIRVGLIQFAAEHSRPKAATLLTQPLLLAETGVWDFWGWVYLFDWAVGVREVVSFEGDVATFPLVSKAYVDQPYETDGLQVPHSACQYFWYSSVYVTCLLCGVAFVMFGYAGCTRSSTGSRNINLLYFNRVVGSVWVGRPLLFLRGLTAIIILSTSPTQFQTTHGLAKFVFTPRSWIESAVVAGEASWLSYIVHDILLVVTESHAPYYSPISATMSWIIFLGIDIIAPFQMTATLDRTCRNVVTDKLVACSSGRVELGSVSRTIALLLVPVASVCLSYVGVWYVLDDQMTPDGTRLGRILLPGAAHVFLTSTSSKTTILGLTEVESVMCGILHVPQSLQHSMFAIQLWVVQSTAKGLTNESMQSHVEHQTFQRSRHPLHEILQNQGWKTRVLTIFGTAYIVVTLLGSVSYIVMTKVNMANDFWWSSFNSSASHTFLANWFNRNQLLVDQLDVTKLNVPQYADFGAYNVTDTLVQAPAFAANLAALNLRYDLAKTIDGLRRMDACKIPWIATQYCYLDFAQRWAMANSERRQRRCQFKTKNGAIFFESVARNLNWVQFHTCWGHSFDIGFRRYLAQSEAGVQWLHTVEQNIASTSDETTFWKQQGISEFTTQWQNYKSLGIREVFNVMNAFGVTYDLTTKRAVSEFTMDGEITRKLYWTFASDLWAIAPNNTIISGRDLIRNSSNFAFQTDEILETLLILNGTLTNISTPQHVIGYILPNSFSILKNLLGPFGSIDSRQIAAPMLLRQFALNVSVLLRTVLFANESLQTIYSALQSTGTLHPIPVSFSFQNLFTLGGNPFCGFNTPHPIYSALFAFYGKNAPCSSSLSESVSSPTIPSIVFSLLGANFVREDNNSITVAAQQEFTSGVVLKVVLEAVKEFVWANIRHDEIQYLQTRGRDVQNEIYAMNVEIAQYVAWGEFDEYGPYFQSNPWLERVNIFDPIEANFSYFSWGYLYDWVYGNREVVSFEGNKGNFTVISTSSNALKFTPDELEVPQSVIVYFRYAILYVTGVIFTVAMFASVYIVSNNSHIEGLNMFEINRVAGIVWVGRPLLLLRSTAAMCLLSTSILQLEQSKSGLLTYFVSNPPFTFARIVKTILASGEVSWFIYVVNDIFMPITLQYTSMYAFKCNILSWATSALLSFLSPPEHSATLSQNCTFEEVDFDILCNTGMVVIGQKSRFITLITICMVWIILCYGFEKLRAPSLPPAKTIDSPFLCASAKWMFASEAWVYNQAYYMDKASAALNGMLVIQVDSTFFVLDLKTWRRFTIKVALEQRISNESPLAVQLNQALPLRVP</sequence>
<keyword evidence="1" id="KW-0472">Membrane</keyword>
<accession>A0A485L6K3</accession>
<feature type="transmembrane region" description="Helical" evidence="1">
    <location>
        <begin position="1558"/>
        <end position="1582"/>
    </location>
</feature>
<reference evidence="2" key="2">
    <citation type="submission" date="2019-06" db="EMBL/GenBank/DDBJ databases">
        <title>Genomics analysis of Aphanomyces spp. identifies a new class of oomycete effector associated with host adaptation.</title>
        <authorList>
            <person name="Gaulin E."/>
        </authorList>
    </citation>
    <scope>NUCLEOTIDE SEQUENCE</scope>
    <source>
        <strain evidence="2">CBS 578.67</strain>
    </source>
</reference>
<evidence type="ECO:0000313" key="3">
    <source>
        <dbReference type="EMBL" id="KAF0692356.1"/>
    </source>
</evidence>
<gene>
    <name evidence="4" type="primary">Aste57867_16561</name>
    <name evidence="5" type="synonym">Aste57867_16567</name>
    <name evidence="2" type="ORF">As57867_016504</name>
    <name evidence="3" type="ORF">As57867_016510</name>
    <name evidence="4" type="ORF">ASTE57867_16561</name>
    <name evidence="5" type="ORF">ASTE57867_16567</name>
</gene>
<evidence type="ECO:0000313" key="2">
    <source>
        <dbReference type="EMBL" id="KAF0692350.1"/>
    </source>
</evidence>
<dbReference type="EMBL" id="CAADRA010005916">
    <property type="protein sequence ID" value="VFT93340.1"/>
    <property type="molecule type" value="Genomic_DNA"/>
</dbReference>
<feature type="transmembrane region" description="Helical" evidence="1">
    <location>
        <begin position="779"/>
        <end position="800"/>
    </location>
</feature>
<dbReference type="OrthoDB" id="75649at2759"/>
<dbReference type="EMBL" id="VJMH01005895">
    <property type="protein sequence ID" value="KAF0692350.1"/>
    <property type="molecule type" value="Genomic_DNA"/>
</dbReference>
<reference evidence="4 6" key="1">
    <citation type="submission" date="2019-03" db="EMBL/GenBank/DDBJ databases">
        <authorList>
            <person name="Gaulin E."/>
            <person name="Dumas B."/>
        </authorList>
    </citation>
    <scope>NUCLEOTIDE SEQUENCE [LARGE SCALE GENOMIC DNA]</scope>
    <source>
        <strain evidence="4">CBS 568.67</strain>
    </source>
</reference>
<protein>
    <submittedName>
        <fullName evidence="4">Aste57867_16561 protein</fullName>
    </submittedName>
    <submittedName>
        <fullName evidence="5">Aste57867_16567 protein</fullName>
    </submittedName>
</protein>
<keyword evidence="1" id="KW-0812">Transmembrane</keyword>
<dbReference type="EMBL" id="CAADRA010005916">
    <property type="protein sequence ID" value="VFT93334.1"/>
    <property type="molecule type" value="Genomic_DNA"/>
</dbReference>
<dbReference type="Proteomes" id="UP000332933">
    <property type="component" value="Unassembled WGS sequence"/>
</dbReference>
<evidence type="ECO:0000256" key="1">
    <source>
        <dbReference type="SAM" id="Phobius"/>
    </source>
</evidence>
<evidence type="ECO:0000313" key="6">
    <source>
        <dbReference type="Proteomes" id="UP000332933"/>
    </source>
</evidence>
<name>A0A485L6K3_9STRA</name>
<feature type="transmembrane region" description="Helical" evidence="1">
    <location>
        <begin position="906"/>
        <end position="928"/>
    </location>
</feature>
<keyword evidence="6" id="KW-1185">Reference proteome</keyword>
<feature type="transmembrane region" description="Helical" evidence="1">
    <location>
        <begin position="1518"/>
        <end position="1538"/>
    </location>
</feature>
<feature type="transmembrane region" description="Helical" evidence="1">
    <location>
        <begin position="722"/>
        <end position="742"/>
    </location>
</feature>
<proteinExistence type="predicted"/>
<feature type="transmembrane region" description="Helical" evidence="1">
    <location>
        <begin position="646"/>
        <end position="668"/>
    </location>
</feature>
<evidence type="ECO:0000313" key="4">
    <source>
        <dbReference type="EMBL" id="VFT93334.1"/>
    </source>
</evidence>
<keyword evidence="1" id="KW-1133">Transmembrane helix</keyword>
<feature type="transmembrane region" description="Helical" evidence="1">
    <location>
        <begin position="603"/>
        <end position="625"/>
    </location>
</feature>
<dbReference type="EMBL" id="VJMH01005895">
    <property type="protein sequence ID" value="KAF0692356.1"/>
    <property type="molecule type" value="Genomic_DNA"/>
</dbReference>